<evidence type="ECO:0000259" key="2">
    <source>
        <dbReference type="Pfam" id="PF21006"/>
    </source>
</evidence>
<sequence length="118" mass="12686">MLSAPEAPPFEAPWQAQLFALTVALNEAGHFAWADWAERFGARRAEGPAADASDYFDHWLDVFEGFVAELGLAESAVLAELAASWRRAAEATPHGVALALENDPLGGGAGETDTRYRE</sequence>
<dbReference type="InterPro" id="IPR042262">
    <property type="entry name" value="CN_hydtase_beta_C"/>
</dbReference>
<organism evidence="3 4">
    <name type="scientific">Algicella marina</name>
    <dbReference type="NCBI Taxonomy" id="2683284"/>
    <lineage>
        <taxon>Bacteria</taxon>
        <taxon>Pseudomonadati</taxon>
        <taxon>Pseudomonadota</taxon>
        <taxon>Alphaproteobacteria</taxon>
        <taxon>Rhodobacterales</taxon>
        <taxon>Paracoccaceae</taxon>
        <taxon>Algicella</taxon>
    </lineage>
</organism>
<dbReference type="Gene3D" id="1.10.472.20">
    <property type="entry name" value="Nitrile hydratase, beta subunit"/>
    <property type="match status" value="1"/>
</dbReference>
<feature type="region of interest" description="Disordered" evidence="1">
    <location>
        <begin position="99"/>
        <end position="118"/>
    </location>
</feature>
<dbReference type="AlphaFoldDB" id="A0A6P1T6F2"/>
<keyword evidence="4" id="KW-1185">Reference proteome</keyword>
<gene>
    <name evidence="3" type="ORF">GO499_11405</name>
</gene>
<dbReference type="InterPro" id="IPR008990">
    <property type="entry name" value="Elect_transpt_acc-like_dom_sf"/>
</dbReference>
<dbReference type="SUPFAM" id="SSF50090">
    <property type="entry name" value="Electron transport accessory proteins"/>
    <property type="match status" value="1"/>
</dbReference>
<protein>
    <submittedName>
        <fullName evidence="3">Nitrile hydratase accessory protein</fullName>
    </submittedName>
</protein>
<dbReference type="InterPro" id="IPR049054">
    <property type="entry name" value="CN_hydtase_beta-like_N"/>
</dbReference>
<evidence type="ECO:0000256" key="1">
    <source>
        <dbReference type="SAM" id="MobiDB-lite"/>
    </source>
</evidence>
<reference evidence="3 4" key="1">
    <citation type="submission" date="2019-12" db="EMBL/GenBank/DDBJ databases">
        <title>Complete genome sequence of Algicella marina strain 9Alg 56(T) isolated from the red alga Tichocarpus crinitus.</title>
        <authorList>
            <person name="Kim S.-G."/>
            <person name="Nedashkovskaya O.I."/>
        </authorList>
    </citation>
    <scope>NUCLEOTIDE SEQUENCE [LARGE SCALE GENOMIC DNA]</scope>
    <source>
        <strain evidence="3 4">9Alg 56</strain>
    </source>
</reference>
<dbReference type="Pfam" id="PF21006">
    <property type="entry name" value="NHase_beta_N"/>
    <property type="match status" value="1"/>
</dbReference>
<evidence type="ECO:0000313" key="4">
    <source>
        <dbReference type="Proteomes" id="UP000464495"/>
    </source>
</evidence>
<proteinExistence type="predicted"/>
<dbReference type="NCBIfam" id="TIGR03889">
    <property type="entry name" value="nitrile_acc"/>
    <property type="match status" value="1"/>
</dbReference>
<accession>A0A6P1T6F2</accession>
<name>A0A6P1T6F2_9RHOB</name>
<dbReference type="InterPro" id="IPR023808">
    <property type="entry name" value="Nitrile_Hydratase_acc_put"/>
</dbReference>
<evidence type="ECO:0000313" key="3">
    <source>
        <dbReference type="EMBL" id="QHQ37391.1"/>
    </source>
</evidence>
<dbReference type="Proteomes" id="UP000464495">
    <property type="component" value="Chromosome"/>
</dbReference>
<feature type="domain" description="Nitrile hydratase beta subunit-like N-terminal" evidence="2">
    <location>
        <begin position="5"/>
        <end position="85"/>
    </location>
</feature>
<dbReference type="EMBL" id="CP046620">
    <property type="protein sequence ID" value="QHQ37391.1"/>
    <property type="molecule type" value="Genomic_DNA"/>
</dbReference>
<dbReference type="KEGG" id="amaq:GO499_11405"/>